<reference evidence="1" key="1">
    <citation type="submission" date="2020-10" db="EMBL/GenBank/DDBJ databases">
        <authorList>
            <person name="Gilroy R."/>
        </authorList>
    </citation>
    <scope>NUCLEOTIDE SEQUENCE</scope>
    <source>
        <strain evidence="1">CHK152-2994</strain>
    </source>
</reference>
<sequence>MFSPVASTIFAYRNAEKTKNGDLGRSVVTVGQCTGVMQEISKYDNAFSATARSAVNVFEELAKNSKALGFAGKCLQFTADHVNPLICASGALKVAMSEDKVHSGIVETAALCGMFAGEAFMKDNFNGVFNEKTFKNLAVKASDNGILKPLADTVKNSKYTGKAASILKGVFFVCGSIASYAAAQKAGEHYADGIMETLGIQKKQKINQMT</sequence>
<protein>
    <submittedName>
        <fullName evidence="1">Uncharacterized protein</fullName>
    </submittedName>
</protein>
<evidence type="ECO:0000313" key="1">
    <source>
        <dbReference type="EMBL" id="HIS83889.1"/>
    </source>
</evidence>
<accession>A0A9D1K5Y0</accession>
<name>A0A9D1K5Y0_9BACT</name>
<evidence type="ECO:0000313" key="2">
    <source>
        <dbReference type="Proteomes" id="UP000824139"/>
    </source>
</evidence>
<dbReference type="Proteomes" id="UP000824139">
    <property type="component" value="Unassembled WGS sequence"/>
</dbReference>
<proteinExistence type="predicted"/>
<dbReference type="EMBL" id="DVJO01000215">
    <property type="protein sequence ID" value="HIS83889.1"/>
    <property type="molecule type" value="Genomic_DNA"/>
</dbReference>
<reference evidence="1" key="2">
    <citation type="journal article" date="2021" name="PeerJ">
        <title>Extensive microbial diversity within the chicken gut microbiome revealed by metagenomics and culture.</title>
        <authorList>
            <person name="Gilroy R."/>
            <person name="Ravi A."/>
            <person name="Getino M."/>
            <person name="Pursley I."/>
            <person name="Horton D.L."/>
            <person name="Alikhan N.F."/>
            <person name="Baker D."/>
            <person name="Gharbi K."/>
            <person name="Hall N."/>
            <person name="Watson M."/>
            <person name="Adriaenssens E.M."/>
            <person name="Foster-Nyarko E."/>
            <person name="Jarju S."/>
            <person name="Secka A."/>
            <person name="Antonio M."/>
            <person name="Oren A."/>
            <person name="Chaudhuri R.R."/>
            <person name="La Ragione R."/>
            <person name="Hildebrand F."/>
            <person name="Pallen M.J."/>
        </authorList>
    </citation>
    <scope>NUCLEOTIDE SEQUENCE</scope>
    <source>
        <strain evidence="1">CHK152-2994</strain>
    </source>
</reference>
<organism evidence="1 2">
    <name type="scientific">Candidatus Scatenecus faecavium</name>
    <dbReference type="NCBI Taxonomy" id="2840915"/>
    <lineage>
        <taxon>Bacteria</taxon>
        <taxon>Candidatus Scatenecus</taxon>
    </lineage>
</organism>
<gene>
    <name evidence="1" type="ORF">IAD41_09830</name>
</gene>
<dbReference type="AlphaFoldDB" id="A0A9D1K5Y0"/>
<comment type="caution">
    <text evidence="1">The sequence shown here is derived from an EMBL/GenBank/DDBJ whole genome shotgun (WGS) entry which is preliminary data.</text>
</comment>